<keyword evidence="2" id="KW-0496">Mitochondrion</keyword>
<keyword evidence="1" id="KW-0472">Membrane</keyword>
<dbReference type="GeneID" id="41825490"/>
<feature type="transmembrane region" description="Helical" evidence="1">
    <location>
        <begin position="105"/>
        <end position="128"/>
    </location>
</feature>
<evidence type="ECO:0000256" key="1">
    <source>
        <dbReference type="SAM" id="Phobius"/>
    </source>
</evidence>
<proteinExistence type="predicted"/>
<keyword evidence="1" id="KW-1133">Transmembrane helix</keyword>
<keyword evidence="1" id="KW-0812">Transmembrane</keyword>
<feature type="transmembrane region" description="Helical" evidence="1">
    <location>
        <begin position="12"/>
        <end position="30"/>
    </location>
</feature>
<gene>
    <name evidence="2" type="primary">ND6</name>
</gene>
<dbReference type="AlphaFoldDB" id="A0A5C1H958"/>
<protein>
    <submittedName>
        <fullName evidence="2">NADH dehydrogenase subunit 6</fullName>
    </submittedName>
</protein>
<dbReference type="RefSeq" id="YP_009694542.1">
    <property type="nucleotide sequence ID" value="NC_044766.1"/>
</dbReference>
<accession>A0A5C1H958</accession>
<organism evidence="2">
    <name type="scientific">Archivesica marissinica</name>
    <dbReference type="NCBI Taxonomy" id="2291877"/>
    <lineage>
        <taxon>Eukaryota</taxon>
        <taxon>Metazoa</taxon>
        <taxon>Spiralia</taxon>
        <taxon>Lophotrochozoa</taxon>
        <taxon>Mollusca</taxon>
        <taxon>Bivalvia</taxon>
        <taxon>Autobranchia</taxon>
        <taxon>Heteroconchia</taxon>
        <taxon>Euheterodonta</taxon>
        <taxon>Imparidentia</taxon>
        <taxon>Neoheterodontei</taxon>
        <taxon>Venerida</taxon>
        <taxon>Glossoidea</taxon>
        <taxon>Vesicomyidae</taxon>
        <taxon>Archivesica</taxon>
    </lineage>
</organism>
<geneLocation type="mitochondrion" evidence="2"/>
<dbReference type="EMBL" id="MK948426">
    <property type="protein sequence ID" value="QEM01949.1"/>
    <property type="molecule type" value="Genomic_DNA"/>
</dbReference>
<feature type="transmembrane region" description="Helical" evidence="1">
    <location>
        <begin position="62"/>
        <end position="85"/>
    </location>
</feature>
<reference evidence="2" key="1">
    <citation type="submission" date="2019-05" db="EMBL/GenBank/DDBJ databases">
        <title>The complete mitochondrial genome of Calyptogena marissinica (Heterodonta: Veneroida: Vesicomyidae): insight into the deep-sea adaptive evolution of vesicomyids.</title>
        <authorList>
            <person name="Yang M."/>
            <person name="Gong L."/>
            <person name="Sui J."/>
            <person name="Li X."/>
        </authorList>
    </citation>
    <scope>NUCLEOTIDE SEQUENCE</scope>
</reference>
<feature type="transmembrane region" description="Helical" evidence="1">
    <location>
        <begin position="37"/>
        <end position="56"/>
    </location>
</feature>
<feature type="transmembrane region" description="Helical" evidence="1">
    <location>
        <begin position="140"/>
        <end position="162"/>
    </location>
</feature>
<evidence type="ECO:0000313" key="2">
    <source>
        <dbReference type="EMBL" id="QEM01949.1"/>
    </source>
</evidence>
<sequence length="171" mass="18711">MVTSLDFKNLYWMAEVFVLVFLLVCSNFSIWVEHPLILGSGLLGVSIVSLPLMISVGSLFGFSFFIVVVGGVLIVFAYSVSLISVTKSDMLLKYFTRGMGVIGKFWTVFLYLGFVFLLSSWVVGSGIFCWSDVLYFSKGWGVGVVLLGFLLLAVMVLAIGLASKFKGALIK</sequence>
<name>A0A5C1H958_9BIVA</name>
<dbReference type="CTD" id="4541"/>